<protein>
    <submittedName>
        <fullName evidence="2">Uncharacterized protein</fullName>
    </submittedName>
</protein>
<gene>
    <name evidence="2" type="ordered locus">Theco_4019</name>
</gene>
<organism evidence="2 3">
    <name type="scientific">Thermobacillus composti (strain DSM 18247 / JCM 13945 / KWC4)</name>
    <dbReference type="NCBI Taxonomy" id="717605"/>
    <lineage>
        <taxon>Bacteria</taxon>
        <taxon>Bacillati</taxon>
        <taxon>Bacillota</taxon>
        <taxon>Bacilli</taxon>
        <taxon>Bacillales</taxon>
        <taxon>Paenibacillaceae</taxon>
        <taxon>Thermobacillus</taxon>
    </lineage>
</organism>
<dbReference type="Proteomes" id="UP000010795">
    <property type="component" value="Plasmid pTHECO01"/>
</dbReference>
<evidence type="ECO:0000313" key="2">
    <source>
        <dbReference type="EMBL" id="AGA60023.1"/>
    </source>
</evidence>
<proteinExistence type="predicted"/>
<dbReference type="Gene3D" id="3.40.50.300">
    <property type="entry name" value="P-loop containing nucleotide triphosphate hydrolases"/>
    <property type="match status" value="1"/>
</dbReference>
<dbReference type="AlphaFoldDB" id="L0EID6"/>
<reference evidence="3" key="1">
    <citation type="submission" date="2012-01" db="EMBL/GenBank/DDBJ databases">
        <title>Complete sequence of plasmid of Thermobacillus composti KWC4.</title>
        <authorList>
            <person name="Lucas S."/>
            <person name="Han J."/>
            <person name="Lapidus A."/>
            <person name="Cheng J.-F."/>
            <person name="Goodwin L."/>
            <person name="Pitluck S."/>
            <person name="Peters L."/>
            <person name="Ovchinnikova G."/>
            <person name="Teshima H."/>
            <person name="Detter J.C."/>
            <person name="Han C."/>
            <person name="Tapia R."/>
            <person name="Land M."/>
            <person name="Hauser L."/>
            <person name="Kyrpides N."/>
            <person name="Ivanova N."/>
            <person name="Pagani I."/>
            <person name="Anderson I."/>
            <person name="Woyke T."/>
        </authorList>
    </citation>
    <scope>NUCLEOTIDE SEQUENCE [LARGE SCALE GENOMIC DNA]</scope>
    <source>
        <strain evidence="3">DSM 18247 / JCM 13945 / KWC4</strain>
        <plasmid evidence="3">Plasmid pTHECO01</plasmid>
    </source>
</reference>
<keyword evidence="2" id="KW-0614">Plasmid</keyword>
<evidence type="ECO:0000313" key="3">
    <source>
        <dbReference type="Proteomes" id="UP000010795"/>
    </source>
</evidence>
<dbReference type="KEGG" id="tco:Theco_4019"/>
<dbReference type="EMBL" id="CP003256">
    <property type="protein sequence ID" value="AGA60023.1"/>
    <property type="molecule type" value="Genomic_DNA"/>
</dbReference>
<dbReference type="SUPFAM" id="SSF52540">
    <property type="entry name" value="P-loop containing nucleoside triphosphate hydrolases"/>
    <property type="match status" value="1"/>
</dbReference>
<keyword evidence="3" id="KW-1185">Reference proteome</keyword>
<evidence type="ECO:0000256" key="1">
    <source>
        <dbReference type="SAM" id="MobiDB-lite"/>
    </source>
</evidence>
<dbReference type="HOGENOM" id="CLU_956249_0_0_9"/>
<name>L0EID6_THECK</name>
<geneLocation type="plasmid" evidence="2 3">
    <name>pTHECO01</name>
</geneLocation>
<sequence length="291" mass="32922">MKKGENMNRIFLATPDRDETEWLADELSEYGRIIRTIDSLDFFIPQWESVEANVVIFMESIIQSEESFQKLIRRIREDRPATTIMFIYYRDEDDFIQNLTNDGINCINYMDLEPGLVEARLTGVTTPYRPQAHSGSEEQPEETHRQSTDSLSNEGDIEDRQTDHADDDPADKVKSGPGYGAMIGSAAKELGRQLSTTGSRFFDLIENKKNEIREKKKAAINIVQTDELDLDLDPVIERNIKRRTRDRFAGITAVIAVTGVNRGVGCTHTSILIANHLARQGYSVAVADHVI</sequence>
<accession>L0EID6</accession>
<feature type="region of interest" description="Disordered" evidence="1">
    <location>
        <begin position="127"/>
        <end position="179"/>
    </location>
</feature>
<dbReference type="CDD" id="cd01983">
    <property type="entry name" value="SIMIBI"/>
    <property type="match status" value="1"/>
</dbReference>
<dbReference type="InterPro" id="IPR027417">
    <property type="entry name" value="P-loop_NTPase"/>
</dbReference>